<feature type="region of interest" description="Disordered" evidence="1">
    <location>
        <begin position="78"/>
        <end position="127"/>
    </location>
</feature>
<sequence length="151" mass="16559">MPPADNGEAIKIPHDHDVLSGRGNFVNYHPGNEYFRALVRDHKVDTESPGRFLKQDHSSKLWYDIGEKKALDKTRQALREGAPDLMKELSGESGEDTDDDEPVIARKKTPNKNSTAKAGATTGLGGMLSVDNMQNPYIGGFSSPESYRGTV</sequence>
<keyword evidence="4" id="KW-1185">Reference proteome</keyword>
<reference evidence="3" key="1">
    <citation type="journal article" date="2021" name="Sci. Rep.">
        <title>Diploid genomic architecture of Nitzschia inconspicua, an elite biomass production diatom.</title>
        <authorList>
            <person name="Oliver A."/>
            <person name="Podell S."/>
            <person name="Pinowska A."/>
            <person name="Traller J.C."/>
            <person name="Smith S.R."/>
            <person name="McClure R."/>
            <person name="Beliaev A."/>
            <person name="Bohutskyi P."/>
            <person name="Hill E.A."/>
            <person name="Rabines A."/>
            <person name="Zheng H."/>
            <person name="Allen L.Z."/>
            <person name="Kuo A."/>
            <person name="Grigoriev I.V."/>
            <person name="Allen A.E."/>
            <person name="Hazlebeck D."/>
            <person name="Allen E.E."/>
        </authorList>
    </citation>
    <scope>NUCLEOTIDE SEQUENCE</scope>
    <source>
        <strain evidence="3">Hildebrandi</strain>
    </source>
</reference>
<evidence type="ECO:0000313" key="4">
    <source>
        <dbReference type="Proteomes" id="UP000693970"/>
    </source>
</evidence>
<name>A0A9K3K861_9STRA</name>
<organism evidence="3 4">
    <name type="scientific">Nitzschia inconspicua</name>
    <dbReference type="NCBI Taxonomy" id="303405"/>
    <lineage>
        <taxon>Eukaryota</taxon>
        <taxon>Sar</taxon>
        <taxon>Stramenopiles</taxon>
        <taxon>Ochrophyta</taxon>
        <taxon>Bacillariophyta</taxon>
        <taxon>Bacillariophyceae</taxon>
        <taxon>Bacillariophycidae</taxon>
        <taxon>Bacillariales</taxon>
        <taxon>Bacillariaceae</taxon>
        <taxon>Nitzschia</taxon>
    </lineage>
</organism>
<feature type="domain" description="DUF6824" evidence="2">
    <location>
        <begin position="47"/>
        <end position="80"/>
    </location>
</feature>
<dbReference type="OrthoDB" id="43712at2759"/>
<proteinExistence type="predicted"/>
<evidence type="ECO:0000256" key="1">
    <source>
        <dbReference type="SAM" id="MobiDB-lite"/>
    </source>
</evidence>
<protein>
    <recommendedName>
        <fullName evidence="2">DUF6824 domain-containing protein</fullName>
    </recommendedName>
</protein>
<reference evidence="3" key="2">
    <citation type="submission" date="2021-04" db="EMBL/GenBank/DDBJ databases">
        <authorList>
            <person name="Podell S."/>
        </authorList>
    </citation>
    <scope>NUCLEOTIDE SEQUENCE</scope>
    <source>
        <strain evidence="3">Hildebrandi</strain>
    </source>
</reference>
<feature type="compositionally biased region" description="Basic and acidic residues" evidence="1">
    <location>
        <begin position="78"/>
        <end position="90"/>
    </location>
</feature>
<comment type="caution">
    <text evidence="3">The sequence shown here is derived from an EMBL/GenBank/DDBJ whole genome shotgun (WGS) entry which is preliminary data.</text>
</comment>
<dbReference type="AlphaFoldDB" id="A0A9K3K861"/>
<gene>
    <name evidence="3" type="ORF">IV203_004709</name>
</gene>
<accession>A0A9K3K861</accession>
<evidence type="ECO:0000259" key="2">
    <source>
        <dbReference type="Pfam" id="PF20710"/>
    </source>
</evidence>
<dbReference type="EMBL" id="JAGRRH010000059">
    <property type="protein sequence ID" value="KAG7338311.1"/>
    <property type="molecule type" value="Genomic_DNA"/>
</dbReference>
<dbReference type="InterPro" id="IPR049227">
    <property type="entry name" value="DUF6824"/>
</dbReference>
<dbReference type="Pfam" id="PF20710">
    <property type="entry name" value="DUF6824"/>
    <property type="match status" value="1"/>
</dbReference>
<feature type="compositionally biased region" description="Acidic residues" evidence="1">
    <location>
        <begin position="93"/>
        <end position="102"/>
    </location>
</feature>
<evidence type="ECO:0000313" key="3">
    <source>
        <dbReference type="EMBL" id="KAG7338311.1"/>
    </source>
</evidence>
<dbReference type="Proteomes" id="UP000693970">
    <property type="component" value="Unassembled WGS sequence"/>
</dbReference>